<organism evidence="2 3">
    <name type="scientific">Pichia inconspicua</name>
    <dbReference type="NCBI Taxonomy" id="52247"/>
    <lineage>
        <taxon>Eukaryota</taxon>
        <taxon>Fungi</taxon>
        <taxon>Dikarya</taxon>
        <taxon>Ascomycota</taxon>
        <taxon>Saccharomycotina</taxon>
        <taxon>Pichiomycetes</taxon>
        <taxon>Pichiales</taxon>
        <taxon>Pichiaceae</taxon>
        <taxon>Pichia</taxon>
    </lineage>
</organism>
<comment type="caution">
    <text evidence="2">The sequence shown here is derived from an EMBL/GenBank/DDBJ whole genome shotgun (WGS) entry which is preliminary data.</text>
</comment>
<evidence type="ECO:0000256" key="1">
    <source>
        <dbReference type="SAM" id="MobiDB-lite"/>
    </source>
</evidence>
<name>A0A4V6TTP6_9ASCO</name>
<feature type="region of interest" description="Disordered" evidence="1">
    <location>
        <begin position="30"/>
        <end position="60"/>
    </location>
</feature>
<gene>
    <name evidence="2" type="ORF">CANINC_004371</name>
</gene>
<dbReference type="EMBL" id="SELW01000653">
    <property type="protein sequence ID" value="TID15406.1"/>
    <property type="molecule type" value="Genomic_DNA"/>
</dbReference>
<dbReference type="Proteomes" id="UP000307173">
    <property type="component" value="Unassembled WGS sequence"/>
</dbReference>
<evidence type="ECO:0000313" key="3">
    <source>
        <dbReference type="Proteomes" id="UP000307173"/>
    </source>
</evidence>
<keyword evidence="3" id="KW-1185">Reference proteome</keyword>
<feature type="compositionally biased region" description="Polar residues" evidence="1">
    <location>
        <begin position="31"/>
        <end position="56"/>
    </location>
</feature>
<protein>
    <submittedName>
        <fullName evidence="2">Uncharacterized protein</fullName>
    </submittedName>
</protein>
<reference evidence="2 3" key="1">
    <citation type="journal article" date="2019" name="Front. Genet.">
        <title>Whole-Genome Sequencing of the Opportunistic Yeast Pathogen Candida inconspicua Uncovers Its Hybrid Origin.</title>
        <authorList>
            <person name="Mixao V."/>
            <person name="Hansen A.P."/>
            <person name="Saus E."/>
            <person name="Boekhout T."/>
            <person name="Lass-Florl C."/>
            <person name="Gabaldon T."/>
        </authorList>
    </citation>
    <scope>NUCLEOTIDE SEQUENCE [LARGE SCALE GENOMIC DNA]</scope>
    <source>
        <strain evidence="2 3">CBS 180</strain>
    </source>
</reference>
<accession>A0A4V6TTP6</accession>
<sequence length="217" mass="24052">MSTLADFADTVSFGLVHTIRKKTHLVKDHVSTTTTSNDRISTRQPGKHANSQNFTLRRSHSTSSFIPSSLRCSRSSSINESKQFFKSIQKNPVLSNLPTNESNEMFQSITPKRSLSHPMSTKTIIKSSFKSLSVGNSTSTINIELNTIIPSPKATPEKRFTIFDQPIDLESGQTIDKLSNQSVPSLIQDDDSGSLYSVNPEIQFKVELADNIFPGYP</sequence>
<dbReference type="AlphaFoldDB" id="A0A4V6TTP6"/>
<evidence type="ECO:0000313" key="2">
    <source>
        <dbReference type="EMBL" id="TID15406.1"/>
    </source>
</evidence>
<proteinExistence type="predicted"/>